<evidence type="ECO:0000313" key="2">
    <source>
        <dbReference type="EMBL" id="GAA3544691.1"/>
    </source>
</evidence>
<name>A0ABP6W4C0_9GAMM</name>
<keyword evidence="1" id="KW-1133">Transmembrane helix</keyword>
<evidence type="ECO:0000313" key="3">
    <source>
        <dbReference type="Proteomes" id="UP001500795"/>
    </source>
</evidence>
<dbReference type="Proteomes" id="UP001500795">
    <property type="component" value="Unassembled WGS sequence"/>
</dbReference>
<dbReference type="EMBL" id="BAABCX010000003">
    <property type="protein sequence ID" value="GAA3544691.1"/>
    <property type="molecule type" value="Genomic_DNA"/>
</dbReference>
<sequence>MDSQAEIARAQELERRIRAYEELENGDEWPGALRATDYIAIILMTLVLVIGCYLWGY</sequence>
<reference evidence="3" key="1">
    <citation type="journal article" date="2019" name="Int. J. Syst. Evol. Microbiol.">
        <title>The Global Catalogue of Microorganisms (GCM) 10K type strain sequencing project: providing services to taxonomists for standard genome sequencing and annotation.</title>
        <authorList>
            <consortium name="The Broad Institute Genomics Platform"/>
            <consortium name="The Broad Institute Genome Sequencing Center for Infectious Disease"/>
            <person name="Wu L."/>
            <person name="Ma J."/>
        </authorList>
    </citation>
    <scope>NUCLEOTIDE SEQUENCE [LARGE SCALE GENOMIC DNA]</scope>
    <source>
        <strain evidence="3">JCM 17110</strain>
    </source>
</reference>
<protein>
    <submittedName>
        <fullName evidence="2">Uncharacterized protein</fullName>
    </submittedName>
</protein>
<gene>
    <name evidence="2" type="ORF">GCM10022394_25880</name>
</gene>
<dbReference type="RefSeq" id="WP_344958671.1">
    <property type="nucleotide sequence ID" value="NZ_BAABCX010000003.1"/>
</dbReference>
<keyword evidence="1" id="KW-0472">Membrane</keyword>
<keyword evidence="3" id="KW-1185">Reference proteome</keyword>
<accession>A0ABP6W4C0</accession>
<comment type="caution">
    <text evidence="2">The sequence shown here is derived from an EMBL/GenBank/DDBJ whole genome shotgun (WGS) entry which is preliminary data.</text>
</comment>
<keyword evidence="1" id="KW-0812">Transmembrane</keyword>
<evidence type="ECO:0000256" key="1">
    <source>
        <dbReference type="SAM" id="Phobius"/>
    </source>
</evidence>
<proteinExistence type="predicted"/>
<organism evidence="2 3">
    <name type="scientific">Zobellella aerophila</name>
    <dbReference type="NCBI Taxonomy" id="870480"/>
    <lineage>
        <taxon>Bacteria</taxon>
        <taxon>Pseudomonadati</taxon>
        <taxon>Pseudomonadota</taxon>
        <taxon>Gammaproteobacteria</taxon>
        <taxon>Aeromonadales</taxon>
        <taxon>Aeromonadaceae</taxon>
        <taxon>Zobellella</taxon>
    </lineage>
</organism>
<feature type="transmembrane region" description="Helical" evidence="1">
    <location>
        <begin position="38"/>
        <end position="56"/>
    </location>
</feature>